<keyword evidence="2" id="KW-0812">Transmembrane</keyword>
<dbReference type="OMA" id="NIIVFCI"/>
<accession>A0A0N5D2H6</accession>
<dbReference type="WBParaSite" id="TCLT_0000708901-mRNA-1">
    <property type="protein sequence ID" value="TCLT_0000708901-mRNA-1"/>
    <property type="gene ID" value="TCLT_0000708901"/>
</dbReference>
<feature type="transmembrane region" description="Helical" evidence="2">
    <location>
        <begin position="107"/>
        <end position="133"/>
    </location>
</feature>
<keyword evidence="2" id="KW-1133">Transmembrane helix</keyword>
<keyword evidence="4" id="KW-1185">Reference proteome</keyword>
<evidence type="ECO:0000313" key="5">
    <source>
        <dbReference type="WBParaSite" id="TCLT_0000708901-mRNA-1"/>
    </source>
</evidence>
<evidence type="ECO:0000256" key="1">
    <source>
        <dbReference type="SAM" id="MobiDB-lite"/>
    </source>
</evidence>
<feature type="compositionally biased region" description="Pro residues" evidence="1">
    <location>
        <begin position="37"/>
        <end position="66"/>
    </location>
</feature>
<feature type="region of interest" description="Disordered" evidence="1">
    <location>
        <begin position="1"/>
        <end position="76"/>
    </location>
</feature>
<gene>
    <name evidence="3" type="ORF">TCLT_LOCUS7078</name>
</gene>
<organism evidence="5">
    <name type="scientific">Thelazia callipaeda</name>
    <name type="common">Oriental eyeworm</name>
    <name type="synonym">Parasitic nematode</name>
    <dbReference type="NCBI Taxonomy" id="103827"/>
    <lineage>
        <taxon>Eukaryota</taxon>
        <taxon>Metazoa</taxon>
        <taxon>Ecdysozoa</taxon>
        <taxon>Nematoda</taxon>
        <taxon>Chromadorea</taxon>
        <taxon>Rhabditida</taxon>
        <taxon>Spirurina</taxon>
        <taxon>Spiruromorpha</taxon>
        <taxon>Thelazioidea</taxon>
        <taxon>Thelaziidae</taxon>
        <taxon>Thelazia</taxon>
    </lineage>
</organism>
<evidence type="ECO:0000313" key="3">
    <source>
        <dbReference type="EMBL" id="VDN04500.1"/>
    </source>
</evidence>
<evidence type="ECO:0000256" key="2">
    <source>
        <dbReference type="SAM" id="Phobius"/>
    </source>
</evidence>
<protein>
    <submittedName>
        <fullName evidence="5">Neur_chan_memb domain-containing protein</fullName>
    </submittedName>
</protein>
<proteinExistence type="predicted"/>
<reference evidence="5" key="1">
    <citation type="submission" date="2017-02" db="UniProtKB">
        <authorList>
            <consortium name="WormBaseParasite"/>
        </authorList>
    </citation>
    <scope>IDENTIFICATION</scope>
</reference>
<dbReference type="Proteomes" id="UP000276776">
    <property type="component" value="Unassembled WGS sequence"/>
</dbReference>
<name>A0A0N5D2H6_THECL</name>
<dbReference type="AlphaFoldDB" id="A0A0N5D2H6"/>
<dbReference type="EMBL" id="UYYF01004472">
    <property type="protein sequence ID" value="VDN04500.1"/>
    <property type="molecule type" value="Genomic_DNA"/>
</dbReference>
<dbReference type="OrthoDB" id="5858205at2759"/>
<reference evidence="3 4" key="2">
    <citation type="submission" date="2018-11" db="EMBL/GenBank/DDBJ databases">
        <authorList>
            <consortium name="Pathogen Informatics"/>
        </authorList>
    </citation>
    <scope>NUCLEOTIDE SEQUENCE [LARGE SCALE GENOMIC DNA]</scope>
</reference>
<evidence type="ECO:0000313" key="4">
    <source>
        <dbReference type="Proteomes" id="UP000276776"/>
    </source>
</evidence>
<sequence>MGDNYEPIGALQNATSPMPGNARAPAPTPALLHSPAPSLPVPLPVPPSQPPAQAVAPPPPPPPPLPAQQSIAPSTDLDAELLRSSTDMSIKKFDPERGEMRDSKRKALMVVIYVAAMVLAILVFNIGVAIGYYTL</sequence>
<keyword evidence="2" id="KW-0472">Membrane</keyword>